<dbReference type="GeneID" id="22574000"/>
<name>A0A088S6X3_LEIPA</name>
<dbReference type="PROSITE" id="PS50297">
    <property type="entry name" value="ANK_REP_REGION"/>
    <property type="match status" value="3"/>
</dbReference>
<protein>
    <submittedName>
        <fullName evidence="4">Uncharacterized protein</fullName>
    </submittedName>
</protein>
<dbReference type="InterPro" id="IPR051070">
    <property type="entry name" value="NF-kappa-B_inhibitor"/>
</dbReference>
<reference evidence="4 5" key="1">
    <citation type="journal article" date="2015" name="Sci. Rep.">
        <title>The genome of Leishmania panamensis: insights into genomics of the L. (Viannia) subgenus.</title>
        <authorList>
            <person name="Llanes A."/>
            <person name="Restrepo C.M."/>
            <person name="Vecchio G.D."/>
            <person name="Anguizola F.J."/>
            <person name="Lleonart R."/>
        </authorList>
    </citation>
    <scope>NUCLEOTIDE SEQUENCE [LARGE SCALE GENOMIC DNA]</scope>
    <source>
        <strain evidence="4 5">MHOM/PA/94/PSC-1</strain>
    </source>
</reference>
<dbReference type="PANTHER" id="PTHR46680:SF3">
    <property type="entry name" value="NF-KAPPA-B INHIBITOR CACTUS"/>
    <property type="match status" value="1"/>
</dbReference>
<dbReference type="SMART" id="SM00248">
    <property type="entry name" value="ANK"/>
    <property type="match status" value="4"/>
</dbReference>
<dbReference type="eggNOG" id="KOG0504">
    <property type="taxonomic scope" value="Eukaryota"/>
</dbReference>
<evidence type="ECO:0000256" key="3">
    <source>
        <dbReference type="PROSITE-ProRule" id="PRU00023"/>
    </source>
</evidence>
<organism evidence="4 5">
    <name type="scientific">Leishmania panamensis</name>
    <dbReference type="NCBI Taxonomy" id="5679"/>
    <lineage>
        <taxon>Eukaryota</taxon>
        <taxon>Discoba</taxon>
        <taxon>Euglenozoa</taxon>
        <taxon>Kinetoplastea</taxon>
        <taxon>Metakinetoplastina</taxon>
        <taxon>Trypanosomatida</taxon>
        <taxon>Trypanosomatidae</taxon>
        <taxon>Leishmaniinae</taxon>
        <taxon>Leishmania</taxon>
        <taxon>Leishmania guyanensis species complex</taxon>
    </lineage>
</organism>
<evidence type="ECO:0000313" key="5">
    <source>
        <dbReference type="Proteomes" id="UP000063063"/>
    </source>
</evidence>
<evidence type="ECO:0000313" key="4">
    <source>
        <dbReference type="EMBL" id="AIN97291.2"/>
    </source>
</evidence>
<dbReference type="PANTHER" id="PTHR46680">
    <property type="entry name" value="NF-KAPPA-B INHIBITOR ALPHA"/>
    <property type="match status" value="1"/>
</dbReference>
<dbReference type="Gene3D" id="1.25.40.20">
    <property type="entry name" value="Ankyrin repeat-containing domain"/>
    <property type="match status" value="2"/>
</dbReference>
<keyword evidence="1" id="KW-0677">Repeat</keyword>
<dbReference type="EMBL" id="CP009387">
    <property type="protein sequence ID" value="AIN97291.2"/>
    <property type="molecule type" value="Genomic_DNA"/>
</dbReference>
<dbReference type="InterPro" id="IPR002110">
    <property type="entry name" value="Ankyrin_rpt"/>
</dbReference>
<dbReference type="PROSITE" id="PS50088">
    <property type="entry name" value="ANK_REPEAT"/>
    <property type="match status" value="3"/>
</dbReference>
<dbReference type="InterPro" id="IPR036770">
    <property type="entry name" value="Ankyrin_rpt-contain_sf"/>
</dbReference>
<dbReference type="Pfam" id="PF12796">
    <property type="entry name" value="Ank_2"/>
    <property type="match status" value="1"/>
</dbReference>
<accession>A0A088S6X3</accession>
<dbReference type="SUPFAM" id="SSF48403">
    <property type="entry name" value="Ankyrin repeat"/>
    <property type="match status" value="1"/>
</dbReference>
<evidence type="ECO:0000256" key="2">
    <source>
        <dbReference type="ARBA" id="ARBA00023043"/>
    </source>
</evidence>
<dbReference type="Pfam" id="PF00023">
    <property type="entry name" value="Ank"/>
    <property type="match status" value="1"/>
</dbReference>
<dbReference type="VEuPathDB" id="TriTrypDB:LPMP_181100"/>
<dbReference type="OrthoDB" id="1577640at2759"/>
<dbReference type="KEGG" id="lpan:LPMP_181100"/>
<sequence>MHLSELCRDSNIDVIIDHLRQIVPLEAAQASSSFEREAGDDTTAKTGHSELHGLWSYQDNDGRTAFHWAVALKNFDLAHKLMQAPYNSPVLTGDEELNTPFATACSVGAPLDLLREILDRSVTEFAAYMKHKEAQQHPITEVQNSSSAAPAVHAQEGNHGERKFFSDMPGIPQPADATLASISAVLIDTEDATGQTPLLLAVGRGHLGIVRFLLESGADLMHQNRRGQSALHRAVNRGNVELVEFLVSTSEKKNTTNKAAHRTWMDLRDNHGDSALFYASMDNNEEIGRYLLRHGADRELRNADGKAFWEV</sequence>
<keyword evidence="2 3" id="KW-0040">ANK repeat</keyword>
<dbReference type="VEuPathDB" id="TriTrypDB:LPAL13_180014300"/>
<keyword evidence="5" id="KW-1185">Reference proteome</keyword>
<gene>
    <name evidence="4" type="ORF">LPMP_181100</name>
</gene>
<evidence type="ECO:0000256" key="1">
    <source>
        <dbReference type="ARBA" id="ARBA00022737"/>
    </source>
</evidence>
<dbReference type="Proteomes" id="UP000063063">
    <property type="component" value="Chromosome 18"/>
</dbReference>
<proteinExistence type="predicted"/>
<dbReference type="AlphaFoldDB" id="A0A088S6X3"/>
<dbReference type="RefSeq" id="XP_010697944.1">
    <property type="nucleotide sequence ID" value="XM_010699642.1"/>
</dbReference>